<accession>A0A1S3M4V7</accession>
<dbReference type="KEGG" id="sasa:106570346"/>
<dbReference type="AlphaFoldDB" id="A0A1S3M4V7"/>
<dbReference type="GeneID" id="106570346"/>
<evidence type="ECO:0000313" key="1">
    <source>
        <dbReference type="Proteomes" id="UP001652741"/>
    </source>
</evidence>
<sequence length="330" mass="37533">MAEQKIEDQEIGNKKTREERLQQFANHDSDHFKTNALKLINAMTELCKGNTSNKGLLAEMLHSIFFLGLIHEKKEKNTLKKDEIKPKDIFSKCPELMEKLQGEHSDAFTAYNKKLPKRTPFSCFLDQVVSNIGEENEDAIKKDLSYRVKNMKLMKKMNFIGTCICISQKNLSSGPKTVRYYGASMSCNGKKAGQIMVAVSCLRTWHDGVSNAVMTYKPDKTKRENFDGTMKLPESVRCQAFNVWRGENMDPCKSCVALFGLNEPTQPSEVKSWPYGNCAEAESLSKFLFDNDKEIPLVDLEREQVREEVKAHLVENLNGSGFILDLPYYG</sequence>
<proteinExistence type="predicted"/>
<reference evidence="2" key="1">
    <citation type="submission" date="2025-08" db="UniProtKB">
        <authorList>
            <consortium name="RefSeq"/>
        </authorList>
    </citation>
    <scope>IDENTIFICATION</scope>
</reference>
<keyword evidence="1" id="KW-1185">Reference proteome</keyword>
<evidence type="ECO:0000313" key="2">
    <source>
        <dbReference type="RefSeq" id="XP_013998026.2"/>
    </source>
</evidence>
<gene>
    <name evidence="2" type="primary">LOC106570346</name>
</gene>
<dbReference type="RefSeq" id="XP_013998026.2">
    <property type="nucleotide sequence ID" value="XM_014142551.2"/>
</dbReference>
<protein>
    <submittedName>
        <fullName evidence="2">Uncharacterized protein isoform X1</fullName>
    </submittedName>
</protein>
<dbReference type="Proteomes" id="UP001652741">
    <property type="component" value="Chromosome ssa14"/>
</dbReference>
<organism evidence="1 2">
    <name type="scientific">Salmo salar</name>
    <name type="common">Atlantic salmon</name>
    <dbReference type="NCBI Taxonomy" id="8030"/>
    <lineage>
        <taxon>Eukaryota</taxon>
        <taxon>Metazoa</taxon>
        <taxon>Chordata</taxon>
        <taxon>Craniata</taxon>
        <taxon>Vertebrata</taxon>
        <taxon>Euteleostomi</taxon>
        <taxon>Actinopterygii</taxon>
        <taxon>Neopterygii</taxon>
        <taxon>Teleostei</taxon>
        <taxon>Protacanthopterygii</taxon>
        <taxon>Salmoniformes</taxon>
        <taxon>Salmonidae</taxon>
        <taxon>Salmoninae</taxon>
        <taxon>Salmo</taxon>
    </lineage>
</organism>
<name>A0A1S3M4V7_SALSA</name>